<accession>A0ABR2HMJ4</accession>
<feature type="chain" id="PRO_5046655528" description="Right handed beta helix domain-containing protein" evidence="2">
    <location>
        <begin position="17"/>
        <end position="1276"/>
    </location>
</feature>
<dbReference type="InterPro" id="IPR008979">
    <property type="entry name" value="Galactose-bd-like_sf"/>
</dbReference>
<dbReference type="SUPFAM" id="SSF49785">
    <property type="entry name" value="Galactose-binding domain-like"/>
    <property type="match status" value="3"/>
</dbReference>
<evidence type="ECO:0008006" key="5">
    <source>
        <dbReference type="Google" id="ProtNLM"/>
    </source>
</evidence>
<feature type="transmembrane region" description="Helical" evidence="1">
    <location>
        <begin position="1242"/>
        <end position="1265"/>
    </location>
</feature>
<keyword evidence="2" id="KW-0732">Signal</keyword>
<organism evidence="3 4">
    <name type="scientific">Tritrichomonas musculus</name>
    <dbReference type="NCBI Taxonomy" id="1915356"/>
    <lineage>
        <taxon>Eukaryota</taxon>
        <taxon>Metamonada</taxon>
        <taxon>Parabasalia</taxon>
        <taxon>Tritrichomonadida</taxon>
        <taxon>Tritrichomonadidae</taxon>
        <taxon>Tritrichomonas</taxon>
    </lineage>
</organism>
<dbReference type="Proteomes" id="UP001470230">
    <property type="component" value="Unassembled WGS sequence"/>
</dbReference>
<evidence type="ECO:0000256" key="1">
    <source>
        <dbReference type="SAM" id="Phobius"/>
    </source>
</evidence>
<proteinExistence type="predicted"/>
<dbReference type="EMBL" id="JAPFFF010000025">
    <property type="protein sequence ID" value="KAK8849886.1"/>
    <property type="molecule type" value="Genomic_DNA"/>
</dbReference>
<comment type="caution">
    <text evidence="3">The sequence shown here is derived from an EMBL/GenBank/DDBJ whole genome shotgun (WGS) entry which is preliminary data.</text>
</comment>
<gene>
    <name evidence="3" type="ORF">M9Y10_018475</name>
</gene>
<keyword evidence="1" id="KW-1133">Transmembrane helix</keyword>
<dbReference type="SUPFAM" id="SSF51126">
    <property type="entry name" value="Pectin lyase-like"/>
    <property type="match status" value="1"/>
</dbReference>
<dbReference type="InterPro" id="IPR011050">
    <property type="entry name" value="Pectin_lyase_fold/virulence"/>
</dbReference>
<keyword evidence="1" id="KW-0472">Membrane</keyword>
<evidence type="ECO:0000313" key="3">
    <source>
        <dbReference type="EMBL" id="KAK8849886.1"/>
    </source>
</evidence>
<evidence type="ECO:0000313" key="4">
    <source>
        <dbReference type="Proteomes" id="UP001470230"/>
    </source>
</evidence>
<evidence type="ECO:0000256" key="2">
    <source>
        <dbReference type="SAM" id="SignalP"/>
    </source>
</evidence>
<name>A0ABR2HMJ4_9EUKA</name>
<sequence length="1276" mass="145471">MLLLIILALKQTFIKEDSNYLYDDYELVTFGPLSGNYTNSEYKELHKISKDSFDYASDDKEDNSISSAFDDNEKTYWVSTIEETGDFHPSLYITFKSQILFEAFTYQTGYRTLDDGELHYEGFPTKLKLYSALNNDDQFKLVAIFTGSRQGTTDLVQFVLSNPILCTRLKLEFIGLSYTKSFNNKGYFIAIRNMVLYQNFGFDIQYHKGQQGLYKDSSYIDSHTIKDNFIATANGEQSNNQLKDAFDVGPNSDNTKWVCDKVQTDDFHPQITINFTENILFEGFIYGVSAHKKLSTRYYDGFPNKMVVYTALDDAPLTKHTEFVGKQKDAFVQFILAKPVRCSRIMLEFHEVTDNNGQGKLASCDSLTLLKSFEYEMLNYQTASGDYANPNYIDYHRVPRDKFSIATNGDREPDNSIEKALDTNDDSNWISAEPETDTFKPTIYINFTEPTLFEGLVYVVTSEKKTGGRNFFGFPGQLLIYTSLEDEELTPKVMFHGGIDNTHVQAIFTEPINCTRVVIEFRYVSQLKNNGGKYASADELYFLRSFNEYEMLRYETAAGKYVDADYIDFHQVPRDKFSIITNGDREPDNSIEKALDTNDDSNWISAEPETDTFKPTIYVNFTEPTLFEGLLYDATSEKKTGGRDYFGFPGQLHVFTFLGDEEEPTHKVIFYGQIDDPHIQAIFTEPINCTRVVIEFYYVSQLKDNGGKYASADGLHFFRSFTGDSVKFERAIGKYVDESYVALHKVQRENLKIGTTGDMDGHSIELAFDDRYDTYWVSDKENTDDFHASISINFTEELLIEAFLFHATFNTKDKKAIFHGFPLRLNVYSSLEEDGPLTLNTKFAEMPITGWDLTQFVFPTPVRCRRMQLEFYQITPNNYVGNLKKASVAKLYFIYQEMIVYSNNNFTDVIDIIHVNPSFYYDEISNATFIEYSLPKYNDYLFVVERDFEFYNDTFQSNHYKVGAIKSNEKASHVLIDKCQFLNCAVKSDNENGGAINFINCAVQCQRSDFIGCKSTTGGKGGGIYLTVNRSVNEKTLIEDCTFKGCTAYYGGAVFAYSKDKTKEILIQYCTFRENQVINDHPAGSAIYLMSYNSQIVGCRFRKNVGSCTVKIVNEFNNEINNNKLVALNDKNIKINVKDCSFEIDASSLSSISLTHEDSSSSSLIPITIDNCIFTGNLAKNAHHIDAMSIKDKNELKLLHINECKFASDRKRALNLNNVNVNNLQFNFVEQSNNSGKNKNCVHLPFVVISAVFVISAIVALIVIVQKRSINNDGEN</sequence>
<keyword evidence="4" id="KW-1185">Reference proteome</keyword>
<keyword evidence="1" id="KW-0812">Transmembrane</keyword>
<protein>
    <recommendedName>
        <fullName evidence="5">Right handed beta helix domain-containing protein</fullName>
    </recommendedName>
</protein>
<dbReference type="Gene3D" id="2.60.120.260">
    <property type="entry name" value="Galactose-binding domain-like"/>
    <property type="match status" value="3"/>
</dbReference>
<reference evidence="3 4" key="1">
    <citation type="submission" date="2024-04" db="EMBL/GenBank/DDBJ databases">
        <title>Tritrichomonas musculus Genome.</title>
        <authorList>
            <person name="Alves-Ferreira E."/>
            <person name="Grigg M."/>
            <person name="Lorenzi H."/>
            <person name="Galac M."/>
        </authorList>
    </citation>
    <scope>NUCLEOTIDE SEQUENCE [LARGE SCALE GENOMIC DNA]</scope>
    <source>
        <strain evidence="3 4">EAF2021</strain>
    </source>
</reference>
<feature type="signal peptide" evidence="2">
    <location>
        <begin position="1"/>
        <end position="16"/>
    </location>
</feature>